<dbReference type="InterPro" id="IPR001640">
    <property type="entry name" value="Lgt"/>
</dbReference>
<feature type="transmembrane region" description="Helical" evidence="7">
    <location>
        <begin position="359"/>
        <end position="376"/>
    </location>
</feature>
<dbReference type="GO" id="GO:0042158">
    <property type="term" value="P:lipoprotein biosynthetic process"/>
    <property type="evidence" value="ECO:0007669"/>
    <property type="project" value="InterPro"/>
</dbReference>
<dbReference type="AlphaFoldDB" id="A0A917J1V8"/>
<evidence type="ECO:0000256" key="3">
    <source>
        <dbReference type="ARBA" id="ARBA00022679"/>
    </source>
</evidence>
<feature type="transmembrane region" description="Helical" evidence="7">
    <location>
        <begin position="297"/>
        <end position="314"/>
    </location>
</feature>
<organism evidence="8 9">
    <name type="scientific">Filimonas zeae</name>
    <dbReference type="NCBI Taxonomy" id="1737353"/>
    <lineage>
        <taxon>Bacteria</taxon>
        <taxon>Pseudomonadati</taxon>
        <taxon>Bacteroidota</taxon>
        <taxon>Chitinophagia</taxon>
        <taxon>Chitinophagales</taxon>
        <taxon>Chitinophagaceae</taxon>
        <taxon>Filimonas</taxon>
    </lineage>
</organism>
<evidence type="ECO:0000256" key="4">
    <source>
        <dbReference type="ARBA" id="ARBA00022692"/>
    </source>
</evidence>
<feature type="transmembrane region" description="Helical" evidence="7">
    <location>
        <begin position="147"/>
        <end position="164"/>
    </location>
</feature>
<evidence type="ECO:0000313" key="8">
    <source>
        <dbReference type="EMBL" id="GGH70764.1"/>
    </source>
</evidence>
<dbReference type="PANTHER" id="PTHR30589">
    <property type="entry name" value="PROLIPOPROTEIN DIACYLGLYCERYL TRANSFERASE"/>
    <property type="match status" value="1"/>
</dbReference>
<dbReference type="PANTHER" id="PTHR30589:SF0">
    <property type="entry name" value="PHOSPHATIDYLGLYCEROL--PROLIPOPROTEIN DIACYLGLYCERYL TRANSFERASE"/>
    <property type="match status" value="1"/>
</dbReference>
<keyword evidence="5 7" id="KW-1133">Transmembrane helix</keyword>
<comment type="similarity">
    <text evidence="1">Belongs to the Lgt family.</text>
</comment>
<gene>
    <name evidence="8" type="ORF">GCM10011379_29370</name>
</gene>
<evidence type="ECO:0000313" key="9">
    <source>
        <dbReference type="Proteomes" id="UP000627292"/>
    </source>
</evidence>
<keyword evidence="6 7" id="KW-0472">Membrane</keyword>
<dbReference type="Pfam" id="PF01790">
    <property type="entry name" value="LGT"/>
    <property type="match status" value="1"/>
</dbReference>
<comment type="caution">
    <text evidence="8">The sequence shown here is derived from an EMBL/GenBank/DDBJ whole genome shotgun (WGS) entry which is preliminary data.</text>
</comment>
<evidence type="ECO:0000256" key="7">
    <source>
        <dbReference type="SAM" id="Phobius"/>
    </source>
</evidence>
<dbReference type="EMBL" id="BMIB01000003">
    <property type="protein sequence ID" value="GGH70764.1"/>
    <property type="molecule type" value="Genomic_DNA"/>
</dbReference>
<evidence type="ECO:0000256" key="2">
    <source>
        <dbReference type="ARBA" id="ARBA00022475"/>
    </source>
</evidence>
<sequence length="395" mass="44307">MYPNLYYLFKELFGIEIEALKVINSFGFFVAIAFFISAWVLMKELKRKEKEGLLTYEDTKVIVGKPASATELLVNFILGFVFGYKILGVLFTEGALKDPQAFIFSSAGSIPAGMVLGLFFAGLKWWDKNKAKMPKPMEKDMRIWPSDRVGDITILAAIFGFLGAKVFDNLENWDRFIQDPIGNLLAPSGLTFYGGLICATIAIVVFLRKHNVNIIHAADAFGPVLMLSYGLGRVGCQVAGDGDWGIVNTKPRPFSFIPDWAWAYDYAHNVNKEGVPLPGCTWDDYCTHLPQPVYPTPLYEIIMSLALFFLLWSLRKRVKVAGRLFAAYLFVNGLERFLIEKIRVNTPQNFFGFHPTQAEIISTCLMLAGIALYLLAPQLQKSKFLNSPPPRQVNG</sequence>
<reference evidence="8" key="2">
    <citation type="submission" date="2020-09" db="EMBL/GenBank/DDBJ databases">
        <authorList>
            <person name="Sun Q."/>
            <person name="Zhou Y."/>
        </authorList>
    </citation>
    <scope>NUCLEOTIDE SEQUENCE</scope>
    <source>
        <strain evidence="8">CGMCC 1.15290</strain>
    </source>
</reference>
<evidence type="ECO:0000256" key="1">
    <source>
        <dbReference type="ARBA" id="ARBA00007150"/>
    </source>
</evidence>
<keyword evidence="3" id="KW-0808">Transferase</keyword>
<feature type="transmembrane region" description="Helical" evidence="7">
    <location>
        <begin position="214"/>
        <end position="232"/>
    </location>
</feature>
<dbReference type="Proteomes" id="UP000627292">
    <property type="component" value="Unassembled WGS sequence"/>
</dbReference>
<dbReference type="GO" id="GO:0008961">
    <property type="term" value="F:phosphatidylglycerol-prolipoprotein diacylglyceryl transferase activity"/>
    <property type="evidence" value="ECO:0007669"/>
    <property type="project" value="InterPro"/>
</dbReference>
<feature type="transmembrane region" description="Helical" evidence="7">
    <location>
        <begin position="321"/>
        <end position="339"/>
    </location>
</feature>
<accession>A0A917J1V8</accession>
<feature type="transmembrane region" description="Helical" evidence="7">
    <location>
        <begin position="184"/>
        <end position="207"/>
    </location>
</feature>
<name>A0A917J1V8_9BACT</name>
<dbReference type="RefSeq" id="WP_188953512.1">
    <property type="nucleotide sequence ID" value="NZ_BMIB01000003.1"/>
</dbReference>
<keyword evidence="9" id="KW-1185">Reference proteome</keyword>
<evidence type="ECO:0000256" key="6">
    <source>
        <dbReference type="ARBA" id="ARBA00023136"/>
    </source>
</evidence>
<evidence type="ECO:0008006" key="10">
    <source>
        <dbReference type="Google" id="ProtNLM"/>
    </source>
</evidence>
<protein>
    <recommendedName>
        <fullName evidence="10">Diacylglyceryl transferase</fullName>
    </recommendedName>
</protein>
<keyword evidence="2" id="KW-1003">Cell membrane</keyword>
<reference evidence="8" key="1">
    <citation type="journal article" date="2014" name="Int. J. Syst. Evol. Microbiol.">
        <title>Complete genome sequence of Corynebacterium casei LMG S-19264T (=DSM 44701T), isolated from a smear-ripened cheese.</title>
        <authorList>
            <consortium name="US DOE Joint Genome Institute (JGI-PGF)"/>
            <person name="Walter F."/>
            <person name="Albersmeier A."/>
            <person name="Kalinowski J."/>
            <person name="Ruckert C."/>
        </authorList>
    </citation>
    <scope>NUCLEOTIDE SEQUENCE</scope>
    <source>
        <strain evidence="8">CGMCC 1.15290</strain>
    </source>
</reference>
<feature type="transmembrane region" description="Helical" evidence="7">
    <location>
        <begin position="20"/>
        <end position="41"/>
    </location>
</feature>
<feature type="transmembrane region" description="Helical" evidence="7">
    <location>
        <begin position="72"/>
        <end position="91"/>
    </location>
</feature>
<dbReference type="GO" id="GO:0005886">
    <property type="term" value="C:plasma membrane"/>
    <property type="evidence" value="ECO:0007669"/>
    <property type="project" value="InterPro"/>
</dbReference>
<keyword evidence="4 7" id="KW-0812">Transmembrane</keyword>
<feature type="transmembrane region" description="Helical" evidence="7">
    <location>
        <begin position="103"/>
        <end position="126"/>
    </location>
</feature>
<evidence type="ECO:0000256" key="5">
    <source>
        <dbReference type="ARBA" id="ARBA00022989"/>
    </source>
</evidence>
<proteinExistence type="inferred from homology"/>